<protein>
    <recommendedName>
        <fullName evidence="7">Linear primary-alkylsulfatase</fullName>
        <ecNumber evidence="6">3.1.6.21</ecNumber>
    </recommendedName>
    <alternativeName>
        <fullName evidence="8">Type III linear primary-alkylsulfatase</fullName>
    </alternativeName>
</protein>
<dbReference type="InterPro" id="IPR029229">
    <property type="entry name" value="Alkyl_sulf_C"/>
</dbReference>
<comment type="similarity">
    <text evidence="5">Belongs to the metallo-beta-lactamase superfamily. Type III sulfatase family.</text>
</comment>
<dbReference type="Pfam" id="PF14864">
    <property type="entry name" value="Alkyl_sulf_C"/>
    <property type="match status" value="1"/>
</dbReference>
<dbReference type="InterPro" id="IPR036527">
    <property type="entry name" value="SCP2_sterol-bd_dom_sf"/>
</dbReference>
<sequence length="656" mass="71946">MLRLHPLALSLAAALSISAALAATAPKDATAQTRAANAAVLQQLPFADQQDFADAQRGFVATLSPMTIKTDSGLVSWDLTSYDFIKGDAPATVNPSLWRIAQLNLANGLFKVTDKVYQIRGFDLSNMTIIEGKTGLIIIDPLVTAEVARAGLELYFKHRGVKPVAAVIYTHSHADHYGGVKGVTTEADVKAGKTKIIAPEGFLAEAVEENVLAGNAMSRRTLYQYGALLPRSAQGQLDAGLGKTTSFGTFTLIAPTDTVKKSGEKRTVDGVEMEFQIAPGTEAPAEFLIWFPQFNMLNTAEDATHTLHNLYTLRGAQVRDANNWWKTLNTAINNYGGKVDVVIAQHHWPTWDRARINTFLSDQRDMFKYLHDQVLHMANRGYTMTEIAERIQLPASVGNKWAQRGYYGSVNHDAKAVYQRYLGWYDSNPAHLWALPPAESGKRYVEFMGGADAVIARARQTFAAGDYRFTAEVLSHVVFSDPTNQAARELEADALEQLGYQTENPTWRNEFLMGAYELRNGVPKAPGVSTASADMVAAMSPELLLDYMGVRLDGPAAVGKHSRINWQQPDGKVFALELRNGVLIYSADKPFDKPDATLRIDKIGFAELLMGGARLDQLTSANKATVSGDRAQVEQMFALLQTFDPMFPIVAPDTVR</sequence>
<dbReference type="SUPFAM" id="SSF56281">
    <property type="entry name" value="Metallo-hydrolase/oxidoreductase"/>
    <property type="match status" value="1"/>
</dbReference>
<keyword evidence="4" id="KW-0862">Zinc</keyword>
<dbReference type="PANTHER" id="PTHR43223">
    <property type="entry name" value="ALKYL/ARYL-SULFATASE"/>
    <property type="match status" value="1"/>
</dbReference>
<dbReference type="Proteomes" id="UP000037939">
    <property type="component" value="Unassembled WGS sequence"/>
</dbReference>
<dbReference type="Gene3D" id="3.30.1050.10">
    <property type="entry name" value="SCP2 sterol-binding domain"/>
    <property type="match status" value="1"/>
</dbReference>
<evidence type="ECO:0000256" key="4">
    <source>
        <dbReference type="ARBA" id="ARBA00022833"/>
    </source>
</evidence>
<dbReference type="OrthoDB" id="9815874at2"/>
<dbReference type="Gene3D" id="1.25.40.880">
    <property type="entry name" value="Alkyl sulfatase, dimerisation domain"/>
    <property type="match status" value="1"/>
</dbReference>
<comment type="cofactor">
    <cofactor evidence="1">
        <name>Zn(2+)</name>
        <dbReference type="ChEBI" id="CHEBI:29105"/>
    </cofactor>
</comment>
<evidence type="ECO:0000313" key="11">
    <source>
        <dbReference type="EMBL" id="KPC54484.1"/>
    </source>
</evidence>
<dbReference type="GO" id="GO:0046983">
    <property type="term" value="F:protein dimerization activity"/>
    <property type="evidence" value="ECO:0007669"/>
    <property type="project" value="InterPro"/>
</dbReference>
<dbReference type="InterPro" id="IPR001279">
    <property type="entry name" value="Metallo-B-lactamas"/>
</dbReference>
<dbReference type="Pfam" id="PF00753">
    <property type="entry name" value="Lactamase_B"/>
    <property type="match status" value="1"/>
</dbReference>
<dbReference type="PANTHER" id="PTHR43223:SF1">
    <property type="entry name" value="ALKYL_ARYL-SULFATASE BDS1"/>
    <property type="match status" value="1"/>
</dbReference>
<evidence type="ECO:0000259" key="10">
    <source>
        <dbReference type="SMART" id="SM00849"/>
    </source>
</evidence>
<dbReference type="InterPro" id="IPR038536">
    <property type="entry name" value="Alkyl/aryl-sulf_dimr_sf"/>
</dbReference>
<dbReference type="SUPFAM" id="SSF55718">
    <property type="entry name" value="SCP-like"/>
    <property type="match status" value="1"/>
</dbReference>
<dbReference type="EMBL" id="LAQT01000002">
    <property type="protein sequence ID" value="KPC54484.1"/>
    <property type="molecule type" value="Genomic_DNA"/>
</dbReference>
<comment type="caution">
    <text evidence="11">The sequence shown here is derived from an EMBL/GenBank/DDBJ whole genome shotgun (WGS) entry which is preliminary data.</text>
</comment>
<dbReference type="GO" id="GO:0046872">
    <property type="term" value="F:metal ion binding"/>
    <property type="evidence" value="ECO:0007669"/>
    <property type="project" value="UniProtKB-KW"/>
</dbReference>
<evidence type="ECO:0000256" key="1">
    <source>
        <dbReference type="ARBA" id="ARBA00001947"/>
    </source>
</evidence>
<dbReference type="FunFam" id="3.60.15.30:FF:000001">
    <property type="entry name" value="Alkyl/aryl-sulfatase BDS1"/>
    <property type="match status" value="1"/>
</dbReference>
<evidence type="ECO:0000256" key="2">
    <source>
        <dbReference type="ARBA" id="ARBA00022723"/>
    </source>
</evidence>
<proteinExistence type="inferred from homology"/>
<dbReference type="RefSeq" id="WP_053936280.1">
    <property type="nucleotide sequence ID" value="NZ_LAQT01000002.1"/>
</dbReference>
<dbReference type="Gene3D" id="3.60.15.30">
    <property type="entry name" value="Metallo-beta-lactamase domain"/>
    <property type="match status" value="1"/>
</dbReference>
<evidence type="ECO:0000256" key="9">
    <source>
        <dbReference type="SAM" id="SignalP"/>
    </source>
</evidence>
<accession>A0A0N0XMS7</accession>
<gene>
    <name evidence="11" type="ORF">WG78_02875</name>
</gene>
<dbReference type="InterPro" id="IPR036866">
    <property type="entry name" value="RibonucZ/Hydroxyglut_hydro"/>
</dbReference>
<dbReference type="GO" id="GO:0018741">
    <property type="term" value="F:linear primary-alkylsulfatase activity"/>
    <property type="evidence" value="ECO:0007669"/>
    <property type="project" value="UniProtKB-EC"/>
</dbReference>
<name>A0A0N0XMS7_9NEIS</name>
<feature type="signal peptide" evidence="9">
    <location>
        <begin position="1"/>
        <end position="22"/>
    </location>
</feature>
<dbReference type="STRING" id="857265.WG78_02875"/>
<dbReference type="CDD" id="cd07710">
    <property type="entry name" value="arylsulfatase_Sdsa1-like_MBL-fold"/>
    <property type="match status" value="1"/>
</dbReference>
<keyword evidence="3" id="KW-0378">Hydrolase</keyword>
<keyword evidence="2" id="KW-0479">Metal-binding</keyword>
<dbReference type="Pfam" id="PF14863">
    <property type="entry name" value="Alkyl_sulf_dimr"/>
    <property type="match status" value="1"/>
</dbReference>
<dbReference type="InterPro" id="IPR029228">
    <property type="entry name" value="Alkyl_sulf_dimr"/>
</dbReference>
<feature type="chain" id="PRO_5005863354" description="Linear primary-alkylsulfatase" evidence="9">
    <location>
        <begin position="23"/>
        <end position="656"/>
    </location>
</feature>
<feature type="domain" description="Metallo-beta-lactamase" evidence="10">
    <location>
        <begin position="124"/>
        <end position="346"/>
    </location>
</feature>
<evidence type="ECO:0000256" key="7">
    <source>
        <dbReference type="ARBA" id="ARBA00068034"/>
    </source>
</evidence>
<dbReference type="AlphaFoldDB" id="A0A0N0XMS7"/>
<reference evidence="11 12" key="1">
    <citation type="submission" date="2015-07" db="EMBL/GenBank/DDBJ databases">
        <title>Draft genome sequence of the Amantichitinum ursilacus IGB-41, a new chitin-degrading bacterium.</title>
        <authorList>
            <person name="Kirstahler P."/>
            <person name="Guenther M."/>
            <person name="Grumaz C."/>
            <person name="Rupp S."/>
            <person name="Zibek S."/>
            <person name="Sohn K."/>
        </authorList>
    </citation>
    <scope>NUCLEOTIDE SEQUENCE [LARGE SCALE GENOMIC DNA]</scope>
    <source>
        <strain evidence="11 12">IGB-41</strain>
    </source>
</reference>
<evidence type="ECO:0000256" key="6">
    <source>
        <dbReference type="ARBA" id="ARBA00066568"/>
    </source>
</evidence>
<keyword evidence="12" id="KW-1185">Reference proteome</keyword>
<organism evidence="11 12">
    <name type="scientific">Amantichitinum ursilacus</name>
    <dbReference type="NCBI Taxonomy" id="857265"/>
    <lineage>
        <taxon>Bacteria</taxon>
        <taxon>Pseudomonadati</taxon>
        <taxon>Pseudomonadota</taxon>
        <taxon>Betaproteobacteria</taxon>
        <taxon>Neisseriales</taxon>
        <taxon>Chitinibacteraceae</taxon>
        <taxon>Amantichitinum</taxon>
    </lineage>
</organism>
<evidence type="ECO:0000256" key="3">
    <source>
        <dbReference type="ARBA" id="ARBA00022801"/>
    </source>
</evidence>
<dbReference type="EC" id="3.1.6.21" evidence="6"/>
<dbReference type="SMART" id="SM00849">
    <property type="entry name" value="Lactamase_B"/>
    <property type="match status" value="1"/>
</dbReference>
<evidence type="ECO:0000256" key="5">
    <source>
        <dbReference type="ARBA" id="ARBA00033751"/>
    </source>
</evidence>
<keyword evidence="9" id="KW-0732">Signal</keyword>
<dbReference type="InterPro" id="IPR044097">
    <property type="entry name" value="Bds1/SdsA1_MBL-fold"/>
</dbReference>
<evidence type="ECO:0000256" key="8">
    <source>
        <dbReference type="ARBA" id="ARBA00075789"/>
    </source>
</evidence>
<dbReference type="InterPro" id="IPR052195">
    <property type="entry name" value="Bact_Alkyl/Aryl-Sulfatase"/>
</dbReference>
<evidence type="ECO:0000313" key="12">
    <source>
        <dbReference type="Proteomes" id="UP000037939"/>
    </source>
</evidence>
<dbReference type="GO" id="GO:0018909">
    <property type="term" value="P:dodecyl sulfate metabolic process"/>
    <property type="evidence" value="ECO:0007669"/>
    <property type="project" value="InterPro"/>
</dbReference>
<dbReference type="FunFam" id="1.25.40.880:FF:000001">
    <property type="entry name" value="SDS hydrolase SdsA1"/>
    <property type="match status" value="1"/>
</dbReference>
<dbReference type="PATRIC" id="fig|857265.3.peg.591"/>